<name>K1U160_9ZZZZ</name>
<feature type="non-terminal residue" evidence="5">
    <location>
        <position position="1"/>
    </location>
</feature>
<dbReference type="PANTHER" id="PTHR42855:SF2">
    <property type="entry name" value="DRUG RESISTANCE ABC TRANSPORTER,ATP-BINDING PROTEIN"/>
    <property type="match status" value="1"/>
</dbReference>
<organism evidence="5">
    <name type="scientific">human gut metagenome</name>
    <dbReference type="NCBI Taxonomy" id="408170"/>
    <lineage>
        <taxon>unclassified sequences</taxon>
        <taxon>metagenomes</taxon>
        <taxon>organismal metagenomes</taxon>
    </lineage>
</organism>
<evidence type="ECO:0000256" key="1">
    <source>
        <dbReference type="ARBA" id="ARBA00022737"/>
    </source>
</evidence>
<dbReference type="InterPro" id="IPR003593">
    <property type="entry name" value="AAA+_ATPase"/>
</dbReference>
<evidence type="ECO:0000256" key="2">
    <source>
        <dbReference type="ARBA" id="ARBA00022741"/>
    </source>
</evidence>
<dbReference type="InterPro" id="IPR003439">
    <property type="entry name" value="ABC_transporter-like_ATP-bd"/>
</dbReference>
<dbReference type="InterPro" id="IPR051309">
    <property type="entry name" value="ABCF_ATPase"/>
</dbReference>
<dbReference type="PANTHER" id="PTHR42855">
    <property type="entry name" value="ABC TRANSPORTER ATP-BINDING SUBUNIT"/>
    <property type="match status" value="1"/>
</dbReference>
<dbReference type="Gene3D" id="3.40.50.300">
    <property type="entry name" value="P-loop containing nucleotide triphosphate hydrolases"/>
    <property type="match status" value="1"/>
</dbReference>
<dbReference type="FunFam" id="3.40.50.300:FF:000070">
    <property type="entry name" value="Putative ABC transporter ATP-binding component"/>
    <property type="match status" value="1"/>
</dbReference>
<sequence length="250" mass="27689">EVDEEDNSSLRLKFVCSSRSGNYPVICEDMEKSYGGHVVFHDVNLTINRGEKVAFVGKNGEGKSTLVKCIMGEITDYTGKLTLGHNVQIGYFAQNQAQLLDESLTVFDTIDRVAVGDIRLKIRDILGAFMFGGEASDKKVKVLSGGERTRLAMIKLLLEPVNFLILDEPTNHLDMRSKDVLKEAIRDFDGTVIIVSHDRDFLDGLATKVYEFGGGLVKEHLGGIYDFLQKKQIESLNELQKSPSLSASPT</sequence>
<keyword evidence="3 5" id="KW-0067">ATP-binding</keyword>
<dbReference type="SUPFAM" id="SSF52540">
    <property type="entry name" value="P-loop containing nucleoside triphosphate hydrolases"/>
    <property type="match status" value="1"/>
</dbReference>
<comment type="caution">
    <text evidence="5">The sequence shown here is derived from an EMBL/GenBank/DDBJ whole genome shotgun (WGS) entry which is preliminary data.</text>
</comment>
<dbReference type="PROSITE" id="PS00211">
    <property type="entry name" value="ABC_TRANSPORTER_1"/>
    <property type="match status" value="1"/>
</dbReference>
<evidence type="ECO:0000259" key="4">
    <source>
        <dbReference type="PROSITE" id="PS50893"/>
    </source>
</evidence>
<dbReference type="Pfam" id="PF00005">
    <property type="entry name" value="ABC_tran"/>
    <property type="match status" value="1"/>
</dbReference>
<feature type="domain" description="ABC transporter" evidence="4">
    <location>
        <begin position="25"/>
        <end position="239"/>
    </location>
</feature>
<dbReference type="CDD" id="cd03221">
    <property type="entry name" value="ABCF_EF-3"/>
    <property type="match status" value="1"/>
</dbReference>
<gene>
    <name evidence="5" type="ORF">LEA_06129</name>
</gene>
<dbReference type="AlphaFoldDB" id="K1U160"/>
<keyword evidence="1" id="KW-0677">Repeat</keyword>
<protein>
    <submittedName>
        <fullName evidence="5">ABC transporter, ATP-binding protein</fullName>
    </submittedName>
</protein>
<dbReference type="GO" id="GO:0005524">
    <property type="term" value="F:ATP binding"/>
    <property type="evidence" value="ECO:0007669"/>
    <property type="project" value="UniProtKB-KW"/>
</dbReference>
<proteinExistence type="predicted"/>
<evidence type="ECO:0000256" key="3">
    <source>
        <dbReference type="ARBA" id="ARBA00022840"/>
    </source>
</evidence>
<dbReference type="PROSITE" id="PS50893">
    <property type="entry name" value="ABC_TRANSPORTER_2"/>
    <property type="match status" value="1"/>
</dbReference>
<reference evidence="5" key="1">
    <citation type="journal article" date="2013" name="Environ. Microbiol.">
        <title>Microbiota from the distal guts of lean and obese adolescents exhibit partial functional redundancy besides clear differences in community structure.</title>
        <authorList>
            <person name="Ferrer M."/>
            <person name="Ruiz A."/>
            <person name="Lanza F."/>
            <person name="Haange S.B."/>
            <person name="Oberbach A."/>
            <person name="Till H."/>
            <person name="Bargiela R."/>
            <person name="Campoy C."/>
            <person name="Segura M.T."/>
            <person name="Richter M."/>
            <person name="von Bergen M."/>
            <person name="Seifert J."/>
            <person name="Suarez A."/>
        </authorList>
    </citation>
    <scope>NUCLEOTIDE SEQUENCE</scope>
</reference>
<feature type="non-terminal residue" evidence="5">
    <location>
        <position position="250"/>
    </location>
</feature>
<dbReference type="InterPro" id="IPR017871">
    <property type="entry name" value="ABC_transporter-like_CS"/>
</dbReference>
<dbReference type="GO" id="GO:0016887">
    <property type="term" value="F:ATP hydrolysis activity"/>
    <property type="evidence" value="ECO:0007669"/>
    <property type="project" value="InterPro"/>
</dbReference>
<evidence type="ECO:0000313" key="5">
    <source>
        <dbReference type="EMBL" id="EKC73634.1"/>
    </source>
</evidence>
<dbReference type="SMART" id="SM00382">
    <property type="entry name" value="AAA"/>
    <property type="match status" value="1"/>
</dbReference>
<keyword evidence="2" id="KW-0547">Nucleotide-binding</keyword>
<dbReference type="InterPro" id="IPR027417">
    <property type="entry name" value="P-loop_NTPase"/>
</dbReference>
<accession>K1U160</accession>
<dbReference type="EMBL" id="AJWY01004001">
    <property type="protein sequence ID" value="EKC73634.1"/>
    <property type="molecule type" value="Genomic_DNA"/>
</dbReference>